<accession>A0A7W4VF53</accession>
<organism evidence="3 4">
    <name type="scientific">Cupriavidus alkaliphilus</name>
    <dbReference type="NCBI Taxonomy" id="942866"/>
    <lineage>
        <taxon>Bacteria</taxon>
        <taxon>Pseudomonadati</taxon>
        <taxon>Pseudomonadota</taxon>
        <taxon>Betaproteobacteria</taxon>
        <taxon>Burkholderiales</taxon>
        <taxon>Burkholderiaceae</taxon>
        <taxon>Cupriavidus</taxon>
    </lineage>
</organism>
<dbReference type="AlphaFoldDB" id="A0A7W4VF53"/>
<evidence type="ECO:0000313" key="3">
    <source>
        <dbReference type="EMBL" id="MBB3009760.1"/>
    </source>
</evidence>
<dbReference type="InterPro" id="IPR029045">
    <property type="entry name" value="ClpP/crotonase-like_dom_sf"/>
</dbReference>
<evidence type="ECO:0000256" key="1">
    <source>
        <dbReference type="ARBA" id="ARBA00005254"/>
    </source>
</evidence>
<keyword evidence="3" id="KW-0456">Lyase</keyword>
<dbReference type="CDD" id="cd06558">
    <property type="entry name" value="crotonase-like"/>
    <property type="match status" value="1"/>
</dbReference>
<dbReference type="Gene3D" id="3.90.226.10">
    <property type="entry name" value="2-enoyl-CoA Hydratase, Chain A, domain 1"/>
    <property type="match status" value="1"/>
</dbReference>
<dbReference type="InterPro" id="IPR014748">
    <property type="entry name" value="Enoyl-CoA_hydra_C"/>
</dbReference>
<dbReference type="RefSeq" id="WP_183300172.1">
    <property type="nucleotide sequence ID" value="NZ_JACHWF010000005.1"/>
</dbReference>
<dbReference type="NCBIfam" id="NF005595">
    <property type="entry name" value="PRK07327.1"/>
    <property type="match status" value="1"/>
</dbReference>
<dbReference type="EC" id="4.2.1.17" evidence="3"/>
<keyword evidence="4" id="KW-1185">Reference proteome</keyword>
<dbReference type="PANTHER" id="PTHR43459:SF3">
    <property type="entry name" value="ENOYL-COA HYDRATASE ECHA15 (ENOYL HYDRASE) (UNSATURATED ACYL-COA HYDRATASE) (CROTONASE)-RELATED"/>
    <property type="match status" value="1"/>
</dbReference>
<comment type="similarity">
    <text evidence="1 2">Belongs to the enoyl-CoA hydratase/isomerase family.</text>
</comment>
<dbReference type="InterPro" id="IPR001753">
    <property type="entry name" value="Enoyl-CoA_hydra/iso"/>
</dbReference>
<dbReference type="PROSITE" id="PS00166">
    <property type="entry name" value="ENOYL_COA_HYDRATASE"/>
    <property type="match status" value="1"/>
</dbReference>
<proteinExistence type="inferred from homology"/>
<evidence type="ECO:0000313" key="4">
    <source>
        <dbReference type="Proteomes" id="UP000578036"/>
    </source>
</evidence>
<dbReference type="EMBL" id="JACHWF010000005">
    <property type="protein sequence ID" value="MBB3009760.1"/>
    <property type="molecule type" value="Genomic_DNA"/>
</dbReference>
<dbReference type="GO" id="GO:0004300">
    <property type="term" value="F:enoyl-CoA hydratase activity"/>
    <property type="evidence" value="ECO:0007669"/>
    <property type="project" value="UniProtKB-EC"/>
</dbReference>
<dbReference type="PANTHER" id="PTHR43459">
    <property type="entry name" value="ENOYL-COA HYDRATASE"/>
    <property type="match status" value="1"/>
</dbReference>
<dbReference type="Proteomes" id="UP000578036">
    <property type="component" value="Unassembled WGS sequence"/>
</dbReference>
<evidence type="ECO:0000256" key="2">
    <source>
        <dbReference type="RuleBase" id="RU003707"/>
    </source>
</evidence>
<dbReference type="Gene3D" id="1.10.12.10">
    <property type="entry name" value="Lyase 2-enoyl-coa Hydratase, Chain A, domain 2"/>
    <property type="match status" value="1"/>
</dbReference>
<dbReference type="Pfam" id="PF00378">
    <property type="entry name" value="ECH_1"/>
    <property type="match status" value="1"/>
</dbReference>
<comment type="caution">
    <text evidence="3">The sequence shown here is derived from an EMBL/GenBank/DDBJ whole genome shotgun (WGS) entry which is preliminary data.</text>
</comment>
<gene>
    <name evidence="3" type="ORF">FHX61_004433</name>
</gene>
<sequence length="276" mass="29284">MSKSNAAAGAAYENYSSLAFDLPSEGVLRITLNRPERLNALDARGHDEIARVWRDIDADPTVSAVVLCGAGKAFSAGGDFEMVEEMIDSFDARARVWRESKDLVYNIINCSKPIVSAIHGSAVGAGLVAALLADISVAARTARLVDGHTRLGVAAGDHAAIVWPLLCGMAKAKYHLLLCEPVSGEKAEQMGLVSLAVDEADLQATAVSIATRLANGAPSAIRWTKYALNNWLRQAGPTFDASLALEMFGFGGPEVKEGVASFREKRGPVFPRTTTA</sequence>
<dbReference type="InterPro" id="IPR018376">
    <property type="entry name" value="Enoyl-CoA_hyd/isom_CS"/>
</dbReference>
<dbReference type="SUPFAM" id="SSF52096">
    <property type="entry name" value="ClpP/crotonase"/>
    <property type="match status" value="1"/>
</dbReference>
<name>A0A7W4VF53_9BURK</name>
<reference evidence="3 4" key="1">
    <citation type="submission" date="2020-08" db="EMBL/GenBank/DDBJ databases">
        <title>Genomic Encyclopedia of Type Strains, Phase IV (KMG-V): Genome sequencing to study the core and pangenomes of soil and plant-associated prokaryotes.</title>
        <authorList>
            <person name="Whitman W."/>
        </authorList>
    </citation>
    <scope>NUCLEOTIDE SEQUENCE [LARGE SCALE GENOMIC DNA]</scope>
    <source>
        <strain evidence="3 4">SLV-2362</strain>
    </source>
</reference>
<protein>
    <submittedName>
        <fullName evidence="3">Enoyl-CoA hydratase</fullName>
        <ecNumber evidence="3">4.2.1.17</ecNumber>
    </submittedName>
</protein>